<reference evidence="3 4" key="1">
    <citation type="submission" date="2019-06" db="EMBL/GenBank/DDBJ databases">
        <title>Genome sequence analysis of &gt;100 Bacillus licheniformis strains suggests intrinsic resistance to this species.</title>
        <authorList>
            <person name="Wels M."/>
            <person name="Siezen R.J."/>
            <person name="Johansen E."/>
            <person name="Stuer-Lauridsen B."/>
            <person name="Bjerre K."/>
            <person name="Nielsen B.K.K."/>
        </authorList>
    </citation>
    <scope>NUCLEOTIDE SEQUENCE [LARGE SCALE GENOMIC DNA]</scope>
    <source>
        <strain evidence="3 4">BAC-16736</strain>
    </source>
</reference>
<evidence type="ECO:0000313" key="2">
    <source>
        <dbReference type="EMBL" id="QPR73527.1"/>
    </source>
</evidence>
<dbReference type="Proteomes" id="UP000435910">
    <property type="component" value="Unassembled WGS sequence"/>
</dbReference>
<dbReference type="EMBL" id="CP065647">
    <property type="protein sequence ID" value="QPR73527.1"/>
    <property type="molecule type" value="Genomic_DNA"/>
</dbReference>
<proteinExistence type="predicted"/>
<dbReference type="Proteomes" id="UP000595038">
    <property type="component" value="Chromosome"/>
</dbReference>
<evidence type="ECO:0000313" key="5">
    <source>
        <dbReference type="Proteomes" id="UP000595038"/>
    </source>
</evidence>
<feature type="region of interest" description="Disordered" evidence="1">
    <location>
        <begin position="56"/>
        <end position="83"/>
    </location>
</feature>
<dbReference type="AlphaFoldDB" id="A0A1Y0YNS4"/>
<name>A0A1Y0YNS4_BACLI</name>
<protein>
    <submittedName>
        <fullName evidence="3">Uncharacterized protein</fullName>
    </submittedName>
</protein>
<evidence type="ECO:0000313" key="3">
    <source>
        <dbReference type="EMBL" id="TWL27546.1"/>
    </source>
</evidence>
<dbReference type="GeneID" id="92859279"/>
<gene>
    <name evidence="3" type="ORF">CHCC16736_2867</name>
    <name evidence="2" type="ORF">I6G80_04475</name>
</gene>
<sequence length="83" mass="9406">MIFLLVLLALFILYSFFFDKNNKSSYKKAAPKSRILIRQAAAPTGVLRVIETAPGQTANRRTSEGMRPNLRLVMSPTHQNEKK</sequence>
<reference evidence="2 5" key="2">
    <citation type="submission" date="2020-12" db="EMBL/GenBank/DDBJ databases">
        <title>FDA dAtabase for Regulatory Grade micrObial Sequences (FDA-ARGOS): Supporting development and validation of Infectious Disease Dx tests.</title>
        <authorList>
            <person name="Nelson B."/>
            <person name="Plummer A."/>
            <person name="Tallon L."/>
            <person name="Sadzewicz L."/>
            <person name="Zhao X."/>
            <person name="Boylan J."/>
            <person name="Ott S."/>
            <person name="Bowen H."/>
            <person name="Vavikolanu K."/>
            <person name="Mehta A."/>
            <person name="Aluvathingal J."/>
            <person name="Nadendla S."/>
            <person name="Myers T."/>
            <person name="Yan Y."/>
            <person name="Sichtig H."/>
        </authorList>
    </citation>
    <scope>NUCLEOTIDE SEQUENCE [LARGE SCALE GENOMIC DNA]</scope>
    <source>
        <strain evidence="2 5">FDAARGOS_923</strain>
    </source>
</reference>
<dbReference type="EMBL" id="NILC01000023">
    <property type="protein sequence ID" value="TWL27546.1"/>
    <property type="molecule type" value="Genomic_DNA"/>
</dbReference>
<evidence type="ECO:0000256" key="1">
    <source>
        <dbReference type="SAM" id="MobiDB-lite"/>
    </source>
</evidence>
<evidence type="ECO:0000313" key="4">
    <source>
        <dbReference type="Proteomes" id="UP000435910"/>
    </source>
</evidence>
<dbReference type="RefSeq" id="WP_003186421.1">
    <property type="nucleotide sequence ID" value="NZ_BEXU01000002.1"/>
</dbReference>
<accession>A0A1Y0YNS4</accession>
<organism evidence="3 4">
    <name type="scientific">Bacillus licheniformis</name>
    <dbReference type="NCBI Taxonomy" id="1402"/>
    <lineage>
        <taxon>Bacteria</taxon>
        <taxon>Bacillati</taxon>
        <taxon>Bacillota</taxon>
        <taxon>Bacilli</taxon>
        <taxon>Bacillales</taxon>
        <taxon>Bacillaceae</taxon>
        <taxon>Bacillus</taxon>
    </lineage>
</organism>